<evidence type="ECO:0000256" key="1">
    <source>
        <dbReference type="ARBA" id="ARBA00022723"/>
    </source>
</evidence>
<dbReference type="InterPro" id="IPR014710">
    <property type="entry name" value="RmlC-like_jellyroll"/>
</dbReference>
<dbReference type="InterPro" id="IPR013096">
    <property type="entry name" value="Cupin_2"/>
</dbReference>
<comment type="caution">
    <text evidence="3">The sequence shown here is derived from an EMBL/GenBank/DDBJ whole genome shotgun (WGS) entry which is preliminary data.</text>
</comment>
<dbReference type="EMBL" id="BARS01017285">
    <property type="protein sequence ID" value="GAF96218.1"/>
    <property type="molecule type" value="Genomic_DNA"/>
</dbReference>
<evidence type="ECO:0000259" key="2">
    <source>
        <dbReference type="Pfam" id="PF07883"/>
    </source>
</evidence>
<dbReference type="Pfam" id="PF07883">
    <property type="entry name" value="Cupin_2"/>
    <property type="match status" value="1"/>
</dbReference>
<organism evidence="3">
    <name type="scientific">marine sediment metagenome</name>
    <dbReference type="NCBI Taxonomy" id="412755"/>
    <lineage>
        <taxon>unclassified sequences</taxon>
        <taxon>metagenomes</taxon>
        <taxon>ecological metagenomes</taxon>
    </lineage>
</organism>
<evidence type="ECO:0000313" key="3">
    <source>
        <dbReference type="EMBL" id="GAF96218.1"/>
    </source>
</evidence>
<sequence length="102" mass="11604">KYRGGDSGVKYLMRGPSIDWGVILLKSGEMMGDMAHGHNIIDETFYFMEGDGVMIIDDKEYTAPQGVVFLCEPKEMHNIRNDSDKQIKIVFIKGDYKPDDKI</sequence>
<name>X0TRL8_9ZZZZ</name>
<dbReference type="Gene3D" id="2.60.120.10">
    <property type="entry name" value="Jelly Rolls"/>
    <property type="match status" value="1"/>
</dbReference>
<dbReference type="InterPro" id="IPR051610">
    <property type="entry name" value="GPI/OXD"/>
</dbReference>
<keyword evidence="1" id="KW-0479">Metal-binding</keyword>
<dbReference type="InterPro" id="IPR011051">
    <property type="entry name" value="RmlC_Cupin_sf"/>
</dbReference>
<proteinExistence type="predicted"/>
<dbReference type="PANTHER" id="PTHR35848:SF6">
    <property type="entry name" value="CUPIN TYPE-2 DOMAIN-CONTAINING PROTEIN"/>
    <property type="match status" value="1"/>
</dbReference>
<dbReference type="SUPFAM" id="SSF51182">
    <property type="entry name" value="RmlC-like cupins"/>
    <property type="match status" value="1"/>
</dbReference>
<feature type="domain" description="Cupin type-2" evidence="2">
    <location>
        <begin position="24"/>
        <end position="92"/>
    </location>
</feature>
<accession>X0TRL8</accession>
<reference evidence="3" key="1">
    <citation type="journal article" date="2014" name="Front. Microbiol.">
        <title>High frequency of phylogenetically diverse reductive dehalogenase-homologous genes in deep subseafloor sedimentary metagenomes.</title>
        <authorList>
            <person name="Kawai M."/>
            <person name="Futagami T."/>
            <person name="Toyoda A."/>
            <person name="Takaki Y."/>
            <person name="Nishi S."/>
            <person name="Hori S."/>
            <person name="Arai W."/>
            <person name="Tsubouchi T."/>
            <person name="Morono Y."/>
            <person name="Uchiyama I."/>
            <person name="Ito T."/>
            <person name="Fujiyama A."/>
            <person name="Inagaki F."/>
            <person name="Takami H."/>
        </authorList>
    </citation>
    <scope>NUCLEOTIDE SEQUENCE</scope>
    <source>
        <strain evidence="3">Expedition CK06-06</strain>
    </source>
</reference>
<dbReference type="AlphaFoldDB" id="X0TRL8"/>
<dbReference type="PANTHER" id="PTHR35848">
    <property type="entry name" value="OXALATE-BINDING PROTEIN"/>
    <property type="match status" value="1"/>
</dbReference>
<protein>
    <recommendedName>
        <fullName evidence="2">Cupin type-2 domain-containing protein</fullName>
    </recommendedName>
</protein>
<feature type="non-terminal residue" evidence="3">
    <location>
        <position position="1"/>
    </location>
</feature>
<gene>
    <name evidence="3" type="ORF">S01H1_28295</name>
</gene>
<dbReference type="CDD" id="cd02208">
    <property type="entry name" value="cupin_RmlC-like"/>
    <property type="match status" value="1"/>
</dbReference>
<dbReference type="GO" id="GO:0046872">
    <property type="term" value="F:metal ion binding"/>
    <property type="evidence" value="ECO:0007669"/>
    <property type="project" value="UniProtKB-KW"/>
</dbReference>